<protein>
    <submittedName>
        <fullName evidence="2">GPW/gp25 family protein</fullName>
    </submittedName>
</protein>
<proteinExistence type="predicted"/>
<feature type="domain" description="IraD/Gp25-like" evidence="1">
    <location>
        <begin position="23"/>
        <end position="102"/>
    </location>
</feature>
<reference evidence="3" key="1">
    <citation type="submission" date="2023-05" db="EMBL/GenBank/DDBJ databases">
        <title>Draft genome of Pseudofrankia sp. BMG5.37.</title>
        <authorList>
            <person name="Gtari M."/>
            <person name="Ghodhbane F."/>
            <person name="Sbissi I."/>
        </authorList>
    </citation>
    <scope>NUCLEOTIDE SEQUENCE [LARGE SCALE GENOMIC DNA]</scope>
    <source>
        <strain evidence="3">BMG 814</strain>
    </source>
</reference>
<evidence type="ECO:0000259" key="1">
    <source>
        <dbReference type="Pfam" id="PF04965"/>
    </source>
</evidence>
<evidence type="ECO:0000313" key="2">
    <source>
        <dbReference type="EMBL" id="MDP5181582.1"/>
    </source>
</evidence>
<dbReference type="SUPFAM" id="SSF160719">
    <property type="entry name" value="gpW/gp25-like"/>
    <property type="match status" value="1"/>
</dbReference>
<gene>
    <name evidence="2" type="ORF">QOZ88_02945</name>
</gene>
<keyword evidence="3" id="KW-1185">Reference proteome</keyword>
<dbReference type="EMBL" id="JASNFN010000002">
    <property type="protein sequence ID" value="MDP5181582.1"/>
    <property type="molecule type" value="Genomic_DNA"/>
</dbReference>
<organism evidence="2 3">
    <name type="scientific">Blastococcus carthaginiensis</name>
    <dbReference type="NCBI Taxonomy" id="3050034"/>
    <lineage>
        <taxon>Bacteria</taxon>
        <taxon>Bacillati</taxon>
        <taxon>Actinomycetota</taxon>
        <taxon>Actinomycetes</taxon>
        <taxon>Geodermatophilales</taxon>
        <taxon>Geodermatophilaceae</taxon>
        <taxon>Blastococcus</taxon>
    </lineage>
</organism>
<dbReference type="Gene3D" id="3.10.450.40">
    <property type="match status" value="1"/>
</dbReference>
<dbReference type="Pfam" id="PF04965">
    <property type="entry name" value="GPW_gp25"/>
    <property type="match status" value="1"/>
</dbReference>
<dbReference type="Proteomes" id="UP001233673">
    <property type="component" value="Unassembled WGS sequence"/>
</dbReference>
<evidence type="ECO:0000313" key="3">
    <source>
        <dbReference type="Proteomes" id="UP001233673"/>
    </source>
</evidence>
<sequence>MTHLAFPLRLDGRGRTALADDEAYLQGLVEVVLFTRPGERVNRPDLGSGIDRLVFAPSGDELAGATRALVHGALQQFLGDLIRVEDVQVRAVETLLEVTVVYSPLQAPVADGPRVLRVSGGAA</sequence>
<accession>A0ABT9I7N8</accession>
<comment type="caution">
    <text evidence="2">The sequence shown here is derived from an EMBL/GenBank/DDBJ whole genome shotgun (WGS) entry which is preliminary data.</text>
</comment>
<name>A0ABT9I7N8_9ACTN</name>
<dbReference type="InterPro" id="IPR007048">
    <property type="entry name" value="IraD/Gp25-like"/>
</dbReference>
<dbReference type="RefSeq" id="WP_305998301.1">
    <property type="nucleotide sequence ID" value="NZ_JASNFN010000002.1"/>
</dbReference>